<comment type="caution">
    <text evidence="1">The sequence shown here is derived from an EMBL/GenBank/DDBJ whole genome shotgun (WGS) entry which is preliminary data.</text>
</comment>
<dbReference type="RefSeq" id="WP_214299667.1">
    <property type="nucleotide sequence ID" value="NZ_JAHDYS010000011.1"/>
</dbReference>
<evidence type="ECO:0008006" key="3">
    <source>
        <dbReference type="Google" id="ProtNLM"/>
    </source>
</evidence>
<reference evidence="1 2" key="1">
    <citation type="submission" date="2021-05" db="EMBL/GenBank/DDBJ databases">
        <title>The draft genome of Geobacter chapellei DSM 13688.</title>
        <authorList>
            <person name="Xu Z."/>
            <person name="Masuda Y."/>
            <person name="Itoh H."/>
            <person name="Senoo K."/>
        </authorList>
    </citation>
    <scope>NUCLEOTIDE SEQUENCE [LARGE SCALE GENOMIC DNA]</scope>
    <source>
        <strain evidence="1 2">DSM 13688</strain>
    </source>
</reference>
<gene>
    <name evidence="1" type="ORF">KJB30_12195</name>
</gene>
<proteinExistence type="predicted"/>
<evidence type="ECO:0000313" key="2">
    <source>
        <dbReference type="Proteomes" id="UP000784128"/>
    </source>
</evidence>
<dbReference type="EMBL" id="JAHDYS010000011">
    <property type="protein sequence ID" value="MBT1072551.1"/>
    <property type="molecule type" value="Genomic_DNA"/>
</dbReference>
<dbReference type="Proteomes" id="UP000784128">
    <property type="component" value="Unassembled WGS sequence"/>
</dbReference>
<name>A0ABS5UA41_9BACT</name>
<evidence type="ECO:0000313" key="1">
    <source>
        <dbReference type="EMBL" id="MBT1072551.1"/>
    </source>
</evidence>
<accession>A0ABS5UA41</accession>
<protein>
    <recommendedName>
        <fullName evidence="3">Outer membrane protein beta-barrel domain-containing protein</fullName>
    </recommendedName>
</protein>
<organism evidence="1 2">
    <name type="scientific">Pelotalea chapellei</name>
    <dbReference type="NCBI Taxonomy" id="44671"/>
    <lineage>
        <taxon>Bacteria</taxon>
        <taxon>Pseudomonadati</taxon>
        <taxon>Thermodesulfobacteriota</taxon>
        <taxon>Desulfuromonadia</taxon>
        <taxon>Geobacterales</taxon>
        <taxon>Geobacteraceae</taxon>
        <taxon>Pelotalea</taxon>
    </lineage>
</organism>
<keyword evidence="2" id="KW-1185">Reference proteome</keyword>
<sequence>MYVKTQLFVVVLLGLMLIPTDALCRLSAEAELNYVNYDVRDNTQRHLSAHSLSQRYSLLYEKNGKILDGRFGRYDIALGYEWATFDTTIKSTTSVETPSESRGHLLYSGEIYVDPKELPLKLHLFSRDLSRTYFVTDSSPLLGTFSSSSIADPQFDAGSQIFSGIQGNNTVGAQTMLTTSIMNGQHIDSGGTLIMGVKNGMTNGYNELLRHFPMLMLDYRDQVNKDLHAEFPVNNRLSRLAFVSLNKKENWFHYRYVTYKDYVNADNDYRETQIQIGTVDQALQRRWIDFTNWLQISADGQLTKRVSQRGNDVSEEISVNLFGSARREKWEARSFNNFTRLKENNSLITYKTTLPIYATGILGRDANWSGYASFNDSSTNKGDQFTTINTNYRIDAFKNSYFTLNHGLGLEHVTTSRNTEANIVSASVGTTSTSRFSRQIAVGANYNIRSYFYDVSSTSSNFIDQEITANAMYIPSDKIRFSLDQTNRFTGGRSQYISSNISGAVTSTPQYFDPRNYSTNSGSSYQSISRFSVAWNPKPRLNAILSVSEDMYIPSGGPSSTITRVEGGVNYTSGNLMLSSRNTYASGNSVVDYSSNSLSSENRINYIFNRNFDGRAGLTYYKALGGVNPIETFNVEQSLNYYYYRTSGIARRLFEINQSFVSTDQAVYNGPVNLTQRNNYFSLGAKYYPLRQMLVAAGTRYNFVKDFGSYTLSYYGSIGAQFRLLEASFDYSYGKSVTDGRIEKRFSANVKKKF</sequence>